<dbReference type="AlphaFoldDB" id="A0AAW1NAA0"/>
<dbReference type="Proteomes" id="UP001458880">
    <property type="component" value="Unassembled WGS sequence"/>
</dbReference>
<protein>
    <submittedName>
        <fullName evidence="2">Uncharacterized protein</fullName>
    </submittedName>
</protein>
<sequence>MEIGNILKSLNVKQVWTNLSPSRKLSESIEKTYVIVRTYQIAIVIITILAMHVMFAKPVLEKDAVFLIETWVFIESLRLETFVLFCEYYVYLIVIAVVIGFDLIYLCICVDVVIRVKLIKERLQDRHLDVNERKRFGTIIHSHLLLLT</sequence>
<keyword evidence="1" id="KW-1133">Transmembrane helix</keyword>
<accession>A0AAW1NAA0</accession>
<keyword evidence="3" id="KW-1185">Reference proteome</keyword>
<organism evidence="2 3">
    <name type="scientific">Popillia japonica</name>
    <name type="common">Japanese beetle</name>
    <dbReference type="NCBI Taxonomy" id="7064"/>
    <lineage>
        <taxon>Eukaryota</taxon>
        <taxon>Metazoa</taxon>
        <taxon>Ecdysozoa</taxon>
        <taxon>Arthropoda</taxon>
        <taxon>Hexapoda</taxon>
        <taxon>Insecta</taxon>
        <taxon>Pterygota</taxon>
        <taxon>Neoptera</taxon>
        <taxon>Endopterygota</taxon>
        <taxon>Coleoptera</taxon>
        <taxon>Polyphaga</taxon>
        <taxon>Scarabaeiformia</taxon>
        <taxon>Scarabaeidae</taxon>
        <taxon>Rutelinae</taxon>
        <taxon>Popillia</taxon>
    </lineage>
</organism>
<reference evidence="2 3" key="1">
    <citation type="journal article" date="2024" name="BMC Genomics">
        <title>De novo assembly and annotation of Popillia japonica's genome with initial clues to its potential as an invasive pest.</title>
        <authorList>
            <person name="Cucini C."/>
            <person name="Boschi S."/>
            <person name="Funari R."/>
            <person name="Cardaioli E."/>
            <person name="Iannotti N."/>
            <person name="Marturano G."/>
            <person name="Paoli F."/>
            <person name="Bruttini M."/>
            <person name="Carapelli A."/>
            <person name="Frati F."/>
            <person name="Nardi F."/>
        </authorList>
    </citation>
    <scope>NUCLEOTIDE SEQUENCE [LARGE SCALE GENOMIC DNA]</scope>
    <source>
        <strain evidence="2">DMR45628</strain>
    </source>
</reference>
<evidence type="ECO:0000313" key="3">
    <source>
        <dbReference type="Proteomes" id="UP001458880"/>
    </source>
</evidence>
<comment type="caution">
    <text evidence="2">The sequence shown here is derived from an EMBL/GenBank/DDBJ whole genome shotgun (WGS) entry which is preliminary data.</text>
</comment>
<name>A0AAW1NAA0_POPJA</name>
<keyword evidence="1" id="KW-0472">Membrane</keyword>
<proteinExistence type="predicted"/>
<evidence type="ECO:0000313" key="2">
    <source>
        <dbReference type="EMBL" id="KAK9754962.1"/>
    </source>
</evidence>
<keyword evidence="1" id="KW-0812">Transmembrane</keyword>
<gene>
    <name evidence="2" type="ORF">QE152_g774</name>
</gene>
<dbReference type="EMBL" id="JASPKY010000004">
    <property type="protein sequence ID" value="KAK9754962.1"/>
    <property type="molecule type" value="Genomic_DNA"/>
</dbReference>
<evidence type="ECO:0000256" key="1">
    <source>
        <dbReference type="SAM" id="Phobius"/>
    </source>
</evidence>
<feature type="transmembrane region" description="Helical" evidence="1">
    <location>
        <begin position="88"/>
        <end position="114"/>
    </location>
</feature>
<feature type="transmembrane region" description="Helical" evidence="1">
    <location>
        <begin position="34"/>
        <end position="55"/>
    </location>
</feature>